<evidence type="ECO:0000256" key="1">
    <source>
        <dbReference type="SAM" id="MobiDB-lite"/>
    </source>
</evidence>
<feature type="compositionally biased region" description="Acidic residues" evidence="1">
    <location>
        <begin position="108"/>
        <end position="118"/>
    </location>
</feature>
<sequence>AAGLRSDAPSAASTPSGREARALDLQPQNPKPKALTPEMARGAPAGDAPRGDRTDQEPAAALQQHVEASFRAWEPEPTPGGSKNGAGFHHRTDDDAVFEREPLAQDNSSDDEEEDEDAVPSTPPEKRLRAAAASFGDF</sequence>
<evidence type="ECO:0000313" key="2">
    <source>
        <dbReference type="EMBL" id="JAC78376.1"/>
    </source>
</evidence>
<feature type="region of interest" description="Disordered" evidence="1">
    <location>
        <begin position="1"/>
        <end position="138"/>
    </location>
</feature>
<dbReference type="AlphaFoldDB" id="A0A061S6G2"/>
<proteinExistence type="predicted"/>
<gene>
    <name evidence="2" type="ORF">TSPGSL018_15275</name>
</gene>
<name>A0A061S6G2_9CHLO</name>
<organism evidence="2">
    <name type="scientific">Tetraselmis sp. GSL018</name>
    <dbReference type="NCBI Taxonomy" id="582737"/>
    <lineage>
        <taxon>Eukaryota</taxon>
        <taxon>Viridiplantae</taxon>
        <taxon>Chlorophyta</taxon>
        <taxon>core chlorophytes</taxon>
        <taxon>Chlorodendrophyceae</taxon>
        <taxon>Chlorodendrales</taxon>
        <taxon>Chlorodendraceae</taxon>
        <taxon>Tetraselmis</taxon>
    </lineage>
</organism>
<feature type="compositionally biased region" description="Basic and acidic residues" evidence="1">
    <location>
        <begin position="90"/>
        <end position="103"/>
    </location>
</feature>
<protein>
    <submittedName>
        <fullName evidence="2">Uncharacterized protein</fullName>
    </submittedName>
</protein>
<feature type="non-terminal residue" evidence="2">
    <location>
        <position position="1"/>
    </location>
</feature>
<reference evidence="2" key="1">
    <citation type="submission" date="2014-05" db="EMBL/GenBank/DDBJ databases">
        <title>The transcriptome of the halophilic microalga Tetraselmis sp. GSL018 isolated from the Great Salt Lake, Utah.</title>
        <authorList>
            <person name="Jinkerson R.E."/>
            <person name="D'Adamo S."/>
            <person name="Posewitz M.C."/>
        </authorList>
    </citation>
    <scope>NUCLEOTIDE SEQUENCE</scope>
    <source>
        <strain evidence="2">GSL018</strain>
    </source>
</reference>
<accession>A0A061S6G2</accession>
<dbReference type="EMBL" id="GBEZ01007055">
    <property type="protein sequence ID" value="JAC78376.1"/>
    <property type="molecule type" value="Transcribed_RNA"/>
</dbReference>